<protein>
    <recommendedName>
        <fullName evidence="2">Flavinylation-associated cytochrome domain-containing protein</fullName>
    </recommendedName>
</protein>
<feature type="domain" description="Flavinylation-associated cytochrome" evidence="2">
    <location>
        <begin position="6"/>
        <end position="77"/>
    </location>
</feature>
<accession>U6RM25</accession>
<keyword evidence="1" id="KW-1133">Transmembrane helix</keyword>
<keyword evidence="1" id="KW-0472">Membrane</keyword>
<dbReference type="EMBL" id="AQHY01000010">
    <property type="protein sequence ID" value="EOA56816.1"/>
    <property type="molecule type" value="Genomic_DNA"/>
</dbReference>
<dbReference type="eggNOG" id="ENOG5033DPI">
    <property type="taxonomic scope" value="Bacteria"/>
</dbReference>
<evidence type="ECO:0000313" key="3">
    <source>
        <dbReference type="EMBL" id="EOA56816.1"/>
    </source>
</evidence>
<keyword evidence="4" id="KW-1185">Reference proteome</keyword>
<gene>
    <name evidence="3" type="ORF">HMPREF1534_01007</name>
</gene>
<proteinExistence type="predicted"/>
<dbReference type="Pfam" id="PF14358">
    <property type="entry name" value="DUF4405"/>
    <property type="match status" value="1"/>
</dbReference>
<dbReference type="InterPro" id="IPR025517">
    <property type="entry name" value="DUF4405"/>
</dbReference>
<name>U6RM25_9BACT</name>
<sequence>MLLNIVIDFVMLIAMALVSISGFILEIVIPSRHAVKFQGVTPWSSQLLGLGRHDWGEIHLWAGIVLVILLTIHILLHINIVSAFVKKKCPNHILQILLYILFLMLLIMTIMPWLVYL</sequence>
<evidence type="ECO:0000313" key="4">
    <source>
        <dbReference type="Proteomes" id="UP000017831"/>
    </source>
</evidence>
<dbReference type="HOGENOM" id="CLU_2091636_0_0_10"/>
<feature type="transmembrane region" description="Helical" evidence="1">
    <location>
        <begin position="58"/>
        <end position="84"/>
    </location>
</feature>
<evidence type="ECO:0000259" key="2">
    <source>
        <dbReference type="Pfam" id="PF14358"/>
    </source>
</evidence>
<organism evidence="3 4">
    <name type="scientific">Phocaeicola massiliensis B84634 = Timone 84634 = DSM 17679 = JCM 13223</name>
    <dbReference type="NCBI Taxonomy" id="1121098"/>
    <lineage>
        <taxon>Bacteria</taxon>
        <taxon>Pseudomonadati</taxon>
        <taxon>Bacteroidota</taxon>
        <taxon>Bacteroidia</taxon>
        <taxon>Bacteroidales</taxon>
        <taxon>Bacteroidaceae</taxon>
        <taxon>Phocaeicola</taxon>
    </lineage>
</organism>
<feature type="transmembrane region" description="Helical" evidence="1">
    <location>
        <begin position="96"/>
        <end position="116"/>
    </location>
</feature>
<dbReference type="Proteomes" id="UP000017831">
    <property type="component" value="Unassembled WGS sequence"/>
</dbReference>
<feature type="transmembrane region" description="Helical" evidence="1">
    <location>
        <begin position="7"/>
        <end position="29"/>
    </location>
</feature>
<reference evidence="3 4" key="1">
    <citation type="submission" date="2013-04" db="EMBL/GenBank/DDBJ databases">
        <title>The Genome Sequence of Bacteroides massiliensis DSM 17679.</title>
        <authorList>
            <consortium name="The Broad Institute Genomics Platform"/>
            <person name="Earl A."/>
            <person name="Ward D."/>
            <person name="Feldgarden M."/>
            <person name="Gevers D."/>
            <person name="Martens E."/>
            <person name="Fenner L."/>
            <person name="Roux V."/>
            <person name="Mallet M.N."/>
            <person name="Raoult D."/>
            <person name="Walker B."/>
            <person name="Young S."/>
            <person name="Zeng Q."/>
            <person name="Gargeya S."/>
            <person name="Fitzgerald M."/>
            <person name="Haas B."/>
            <person name="Abouelleil A."/>
            <person name="Allen A.W."/>
            <person name="Alvarado L."/>
            <person name="Arachchi H.M."/>
            <person name="Berlin A.M."/>
            <person name="Chapman S.B."/>
            <person name="Gainer-Dewar J."/>
            <person name="Goldberg J."/>
            <person name="Griggs A."/>
            <person name="Gujja S."/>
            <person name="Hansen M."/>
            <person name="Howarth C."/>
            <person name="Imamovic A."/>
            <person name="Ireland A."/>
            <person name="Larimer J."/>
            <person name="McCowan C."/>
            <person name="Murphy C."/>
            <person name="Pearson M."/>
            <person name="Poon T.W."/>
            <person name="Priest M."/>
            <person name="Roberts A."/>
            <person name="Saif S."/>
            <person name="Shea T."/>
            <person name="Sisk P."/>
            <person name="Sykes S."/>
            <person name="Wortman J."/>
            <person name="Nusbaum C."/>
            <person name="Birren B."/>
        </authorList>
    </citation>
    <scope>NUCLEOTIDE SEQUENCE [LARGE SCALE GENOMIC DNA]</scope>
    <source>
        <strain evidence="4">B84634 / Timone 84634 / DSM 17679 / JCM 13223</strain>
    </source>
</reference>
<keyword evidence="1" id="KW-0812">Transmembrane</keyword>
<comment type="caution">
    <text evidence="3">The sequence shown here is derived from an EMBL/GenBank/DDBJ whole genome shotgun (WGS) entry which is preliminary data.</text>
</comment>
<dbReference type="AlphaFoldDB" id="U6RM25"/>
<evidence type="ECO:0000256" key="1">
    <source>
        <dbReference type="SAM" id="Phobius"/>
    </source>
</evidence>
<dbReference type="STRING" id="1121098.HMPREF1534_01007"/>